<feature type="compositionally biased region" description="Basic and acidic residues" evidence="1">
    <location>
        <begin position="31"/>
        <end position="40"/>
    </location>
</feature>
<name>A0ABS8L2S0_9HYPH</name>
<dbReference type="EMBL" id="JAJISD010000016">
    <property type="protein sequence ID" value="MCC8432643.1"/>
    <property type="molecule type" value="Genomic_DNA"/>
</dbReference>
<protein>
    <submittedName>
        <fullName evidence="2">Uncharacterized protein</fullName>
    </submittedName>
</protein>
<evidence type="ECO:0000313" key="2">
    <source>
        <dbReference type="EMBL" id="MCC8432643.1"/>
    </source>
</evidence>
<keyword evidence="3" id="KW-1185">Reference proteome</keyword>
<reference evidence="2 3" key="1">
    <citation type="submission" date="2021-11" db="EMBL/GenBank/DDBJ databases">
        <authorList>
            <person name="Lee D.-H."/>
            <person name="Kim S.-B."/>
        </authorList>
    </citation>
    <scope>NUCLEOTIDE SEQUENCE [LARGE SCALE GENOMIC DNA]</scope>
    <source>
        <strain evidence="2 3">KCTC 52223</strain>
    </source>
</reference>
<proteinExistence type="predicted"/>
<comment type="caution">
    <text evidence="2">The sequence shown here is derived from an EMBL/GenBank/DDBJ whole genome shotgun (WGS) entry which is preliminary data.</text>
</comment>
<evidence type="ECO:0000313" key="3">
    <source>
        <dbReference type="Proteomes" id="UP001198862"/>
    </source>
</evidence>
<dbReference type="Proteomes" id="UP001198862">
    <property type="component" value="Unassembled WGS sequence"/>
</dbReference>
<evidence type="ECO:0000256" key="1">
    <source>
        <dbReference type="SAM" id="MobiDB-lite"/>
    </source>
</evidence>
<dbReference type="RefSeq" id="WP_230554060.1">
    <property type="nucleotide sequence ID" value="NZ_JAJISD010000016.1"/>
</dbReference>
<accession>A0ABS8L2S0</accession>
<organism evidence="2 3">
    <name type="scientific">Reyranella aquatilis</name>
    <dbReference type="NCBI Taxonomy" id="2035356"/>
    <lineage>
        <taxon>Bacteria</taxon>
        <taxon>Pseudomonadati</taxon>
        <taxon>Pseudomonadota</taxon>
        <taxon>Alphaproteobacteria</taxon>
        <taxon>Hyphomicrobiales</taxon>
        <taxon>Reyranellaceae</taxon>
        <taxon>Reyranella</taxon>
    </lineage>
</organism>
<gene>
    <name evidence="2" type="ORF">LJ725_27035</name>
</gene>
<sequence>MMLVVDLDDQLCGEEGDAREAEADGMLPPEPDARAREIAKQRSPPAASPARVRE</sequence>
<feature type="compositionally biased region" description="Acidic residues" evidence="1">
    <location>
        <begin position="1"/>
        <end position="15"/>
    </location>
</feature>
<feature type="region of interest" description="Disordered" evidence="1">
    <location>
        <begin position="1"/>
        <end position="54"/>
    </location>
</feature>